<evidence type="ECO:0000313" key="5">
    <source>
        <dbReference type="EMBL" id="KAJ1918461.1"/>
    </source>
</evidence>
<evidence type="ECO:0000256" key="2">
    <source>
        <dbReference type="ARBA" id="ARBA00022574"/>
    </source>
</evidence>
<sequence length="986" mass="108338">MSISLDPVASGAGSLYARSGLADISQYTSGPYSHLNDWRSSFLAGDNASQSELKTARLVLPDKAQFTTCIAASQTSALLAVGSGGPSPNLFVVKGQAATLESDDGTVPSMELKAQASSRYPTHSVAFSDRHIVTGNDRGVNLLYTVDTEALLSHQADAYPEAGSGLKLVATYRNKLSRAPEVPVPGKYLSSRRVLRTDFEPVTGRTSGPDAATRSSHRFLAAVGPVVHIWDVNDSSKPVRDDRVAPAQITAAHWHPYPFSQLLAVGCVDRALSVADIRKRGKPVVWKVRGAHRGPINDVQWSPFIPYWLASAGDDNNAHIWDLRYLSGPVFSIQQHQRSITSLCWSNTHCDMLSTGSADRHWRLWTLRPGSHAGTYQRRPSKETPAAPTAVSANLIADSAQGITGFLAGISCPATFDNTYFACSSKGELTSFQLTEGALEAVAIHRFTAGAHPTEYEIEQLAYQRNFADAVPSFSALARGADKDPQLAAHIEALSRLLVPKDAVTWDGWTIPPLPPAPSSTLTGRHRLPLKSDVDQGIRAFRKDLTTFSYGLPPNARPRHHPAKLSQVQMVLTRLSANSEVQEFEALVLAGDWQTLVADRSRVEQAFTASPHAYPVNLLRGMLKLILPHDCLAALELGMRVVAVYGKTADQAVLIDLTGVVHLLLYPTVYDTEAPRTAVDPPGRDARHRKASFSLIGGTGGFHSAREEAAVRELPSVRQQLYRLLRDRLRAVLGMIQLEVQVQKTVLRGGEQAQVADAIVQLMLPCPYTVSAGAMRLYLNSLVQTRRYDEYLVHVTHLIPEFQGYELAQILQHQATSVVAPRLKKQLNLILTSAEHDPLNLEITMYRDTLNKLAKLLTRSGGGANGIPGFPGPMLVEYFTELSRAFFKVLGLMLRQQEEVEEVTRDTRPLLNIWTDLLYRPQWKADQQWDKLTAGSADTTTPESTADRDTPEAIRSSVFFYPPVEGHQVQPVLDALEKIRNHFYVQ</sequence>
<dbReference type="PROSITE" id="PS00678">
    <property type="entry name" value="WD_REPEATS_1"/>
    <property type="match status" value="1"/>
</dbReference>
<dbReference type="SMART" id="SM00320">
    <property type="entry name" value="WD40"/>
    <property type="match status" value="3"/>
</dbReference>
<evidence type="ECO:0000256" key="4">
    <source>
        <dbReference type="PROSITE-ProRule" id="PRU00221"/>
    </source>
</evidence>
<dbReference type="InterPro" id="IPR019775">
    <property type="entry name" value="WD40_repeat_CS"/>
</dbReference>
<accession>A0A9W8DQD7</accession>
<comment type="similarity">
    <text evidence="1">Belongs to the WD repeat EIPR1 family.</text>
</comment>
<dbReference type="EMBL" id="JANBPT010000504">
    <property type="protein sequence ID" value="KAJ1918461.1"/>
    <property type="molecule type" value="Genomic_DNA"/>
</dbReference>
<dbReference type="GO" id="GO:0016567">
    <property type="term" value="P:protein ubiquitination"/>
    <property type="evidence" value="ECO:0007669"/>
    <property type="project" value="TreeGrafter"/>
</dbReference>
<dbReference type="AlphaFoldDB" id="A0A9W8DQD7"/>
<protein>
    <recommendedName>
        <fullName evidence="7">Peroxin-7</fullName>
    </recommendedName>
</protein>
<evidence type="ECO:0000313" key="6">
    <source>
        <dbReference type="Proteomes" id="UP001150569"/>
    </source>
</evidence>
<reference evidence="5" key="1">
    <citation type="submission" date="2022-07" db="EMBL/GenBank/DDBJ databases">
        <title>Phylogenomic reconstructions and comparative analyses of Kickxellomycotina fungi.</title>
        <authorList>
            <person name="Reynolds N.K."/>
            <person name="Stajich J.E."/>
            <person name="Barry K."/>
            <person name="Grigoriev I.V."/>
            <person name="Crous P."/>
            <person name="Smith M.E."/>
        </authorList>
    </citation>
    <scope>NUCLEOTIDE SEQUENCE</scope>
    <source>
        <strain evidence="5">RSA 861</strain>
    </source>
</reference>
<dbReference type="PANTHER" id="PTHR14205:SF15">
    <property type="entry name" value="EARP AND GARP COMPLEX-INTERACTING PROTEIN 1"/>
    <property type="match status" value="1"/>
</dbReference>
<evidence type="ECO:0000256" key="1">
    <source>
        <dbReference type="ARBA" id="ARBA00005672"/>
    </source>
</evidence>
<keyword evidence="6" id="KW-1185">Reference proteome</keyword>
<dbReference type="PROSITE" id="PS50082">
    <property type="entry name" value="WD_REPEATS_2"/>
    <property type="match status" value="2"/>
</dbReference>
<dbReference type="InterPro" id="IPR040323">
    <property type="entry name" value="EIPR1"/>
</dbReference>
<dbReference type="Proteomes" id="UP001150569">
    <property type="component" value="Unassembled WGS sequence"/>
</dbReference>
<gene>
    <name evidence="5" type="ORF">IWQ60_007495</name>
</gene>
<dbReference type="Pfam" id="PF00400">
    <property type="entry name" value="WD40"/>
    <property type="match status" value="2"/>
</dbReference>
<dbReference type="PROSITE" id="PS50294">
    <property type="entry name" value="WD_REPEATS_REGION"/>
    <property type="match status" value="1"/>
</dbReference>
<feature type="repeat" description="WD" evidence="4">
    <location>
        <begin position="333"/>
        <end position="375"/>
    </location>
</feature>
<comment type="caution">
    <text evidence="5">The sequence shown here is derived from an EMBL/GenBank/DDBJ whole genome shotgun (WGS) entry which is preliminary data.</text>
</comment>
<feature type="repeat" description="WD" evidence="4">
    <location>
        <begin position="289"/>
        <end position="324"/>
    </location>
</feature>
<dbReference type="OrthoDB" id="361494at2759"/>
<evidence type="ECO:0000256" key="3">
    <source>
        <dbReference type="ARBA" id="ARBA00022737"/>
    </source>
</evidence>
<keyword evidence="3" id="KW-0677">Repeat</keyword>
<name>A0A9W8DQD7_9FUNG</name>
<dbReference type="InterPro" id="IPR036322">
    <property type="entry name" value="WD40_repeat_dom_sf"/>
</dbReference>
<organism evidence="5 6">
    <name type="scientific">Tieghemiomyces parasiticus</name>
    <dbReference type="NCBI Taxonomy" id="78921"/>
    <lineage>
        <taxon>Eukaryota</taxon>
        <taxon>Fungi</taxon>
        <taxon>Fungi incertae sedis</taxon>
        <taxon>Zoopagomycota</taxon>
        <taxon>Kickxellomycotina</taxon>
        <taxon>Dimargaritomycetes</taxon>
        <taxon>Dimargaritales</taxon>
        <taxon>Dimargaritaceae</taxon>
        <taxon>Tieghemiomyces</taxon>
    </lineage>
</organism>
<dbReference type="InterPro" id="IPR001680">
    <property type="entry name" value="WD40_rpt"/>
</dbReference>
<dbReference type="Gene3D" id="2.130.10.10">
    <property type="entry name" value="YVTN repeat-like/Quinoprotein amine dehydrogenase"/>
    <property type="match status" value="1"/>
</dbReference>
<proteinExistence type="inferred from homology"/>
<dbReference type="SUPFAM" id="SSF50978">
    <property type="entry name" value="WD40 repeat-like"/>
    <property type="match status" value="1"/>
</dbReference>
<evidence type="ECO:0008006" key="7">
    <source>
        <dbReference type="Google" id="ProtNLM"/>
    </source>
</evidence>
<dbReference type="PANTHER" id="PTHR14205">
    <property type="entry name" value="WD-REPEAT PROTEIN"/>
    <property type="match status" value="1"/>
</dbReference>
<dbReference type="InterPro" id="IPR015943">
    <property type="entry name" value="WD40/YVTN_repeat-like_dom_sf"/>
</dbReference>
<keyword evidence="2 4" id="KW-0853">WD repeat</keyword>